<evidence type="ECO:0000256" key="2">
    <source>
        <dbReference type="ARBA" id="ARBA00023015"/>
    </source>
</evidence>
<dbReference type="InterPro" id="IPR014284">
    <property type="entry name" value="RNA_pol_sigma-70_dom"/>
</dbReference>
<accession>A0ABQ1ZXQ2</accession>
<evidence type="ECO:0000256" key="3">
    <source>
        <dbReference type="ARBA" id="ARBA00023082"/>
    </source>
</evidence>
<dbReference type="CDD" id="cd06171">
    <property type="entry name" value="Sigma70_r4"/>
    <property type="match status" value="1"/>
</dbReference>
<feature type="domain" description="RNA polymerase sigma factor 70 region 4 type 2" evidence="6">
    <location>
        <begin position="113"/>
        <end position="165"/>
    </location>
</feature>
<evidence type="ECO:0000256" key="4">
    <source>
        <dbReference type="ARBA" id="ARBA00023163"/>
    </source>
</evidence>
<keyword evidence="8" id="KW-1185">Reference proteome</keyword>
<dbReference type="PANTHER" id="PTHR43133:SF51">
    <property type="entry name" value="RNA POLYMERASE SIGMA FACTOR"/>
    <property type="match status" value="1"/>
</dbReference>
<evidence type="ECO:0000313" key="7">
    <source>
        <dbReference type="EMBL" id="GGH81912.1"/>
    </source>
</evidence>
<feature type="domain" description="RNA polymerase sigma-70 region 2" evidence="5">
    <location>
        <begin position="27"/>
        <end position="92"/>
    </location>
</feature>
<dbReference type="Pfam" id="PF04542">
    <property type="entry name" value="Sigma70_r2"/>
    <property type="match status" value="1"/>
</dbReference>
<sequence length="169" mass="19447">MDAPIEAKQEGARAVADSEEFFIGKIAEHRRKLYGIAFSYLHNEADALEAIQEASCKAWIKRKSLKDDALFLPWMIRILINCCMDELRKRKRVIVSDKAGEDRGAEMVSSNRVDLERALAKLSAKHRHVVILKYYHDMTLTEIARVLNKPDGTVKTWLHKALKQMRELV</sequence>
<keyword evidence="7" id="KW-0240">DNA-directed RNA polymerase</keyword>
<keyword evidence="3" id="KW-0731">Sigma factor</keyword>
<dbReference type="SUPFAM" id="SSF88659">
    <property type="entry name" value="Sigma3 and sigma4 domains of RNA polymerase sigma factors"/>
    <property type="match status" value="1"/>
</dbReference>
<organism evidence="7 8">
    <name type="scientific">Saccharibacillus endophyticus</name>
    <dbReference type="NCBI Taxonomy" id="2060666"/>
    <lineage>
        <taxon>Bacteria</taxon>
        <taxon>Bacillati</taxon>
        <taxon>Bacillota</taxon>
        <taxon>Bacilli</taxon>
        <taxon>Bacillales</taxon>
        <taxon>Paenibacillaceae</taxon>
        <taxon>Saccharibacillus</taxon>
    </lineage>
</organism>
<keyword evidence="2" id="KW-0805">Transcription regulation</keyword>
<dbReference type="InterPro" id="IPR013249">
    <property type="entry name" value="RNA_pol_sigma70_r4_t2"/>
</dbReference>
<dbReference type="InterPro" id="IPR039425">
    <property type="entry name" value="RNA_pol_sigma-70-like"/>
</dbReference>
<evidence type="ECO:0000313" key="8">
    <source>
        <dbReference type="Proteomes" id="UP000605427"/>
    </source>
</evidence>
<dbReference type="Gene3D" id="1.10.10.10">
    <property type="entry name" value="Winged helix-like DNA-binding domain superfamily/Winged helix DNA-binding domain"/>
    <property type="match status" value="1"/>
</dbReference>
<dbReference type="PANTHER" id="PTHR43133">
    <property type="entry name" value="RNA POLYMERASE ECF-TYPE SIGMA FACTO"/>
    <property type="match status" value="1"/>
</dbReference>
<dbReference type="SUPFAM" id="SSF88946">
    <property type="entry name" value="Sigma2 domain of RNA polymerase sigma factors"/>
    <property type="match status" value="1"/>
</dbReference>
<dbReference type="EMBL" id="BMDD01000004">
    <property type="protein sequence ID" value="GGH81912.1"/>
    <property type="molecule type" value="Genomic_DNA"/>
</dbReference>
<evidence type="ECO:0000259" key="6">
    <source>
        <dbReference type="Pfam" id="PF08281"/>
    </source>
</evidence>
<dbReference type="Pfam" id="PF08281">
    <property type="entry name" value="Sigma70_r4_2"/>
    <property type="match status" value="1"/>
</dbReference>
<dbReference type="NCBIfam" id="TIGR02937">
    <property type="entry name" value="sigma70-ECF"/>
    <property type="match status" value="1"/>
</dbReference>
<dbReference type="RefSeq" id="WP_229714219.1">
    <property type="nucleotide sequence ID" value="NZ_BMDD01000004.1"/>
</dbReference>
<protein>
    <submittedName>
        <fullName evidence="7">DNA-directed RNA polymerase sigma-70 factor</fullName>
    </submittedName>
</protein>
<name>A0ABQ1ZXQ2_9BACL</name>
<comment type="similarity">
    <text evidence="1">Belongs to the sigma-70 factor family. ECF subfamily.</text>
</comment>
<dbReference type="InterPro" id="IPR007627">
    <property type="entry name" value="RNA_pol_sigma70_r2"/>
</dbReference>
<dbReference type="Gene3D" id="1.10.1740.10">
    <property type="match status" value="1"/>
</dbReference>
<gene>
    <name evidence="7" type="ORF">GCM10007362_32430</name>
</gene>
<dbReference type="InterPro" id="IPR013325">
    <property type="entry name" value="RNA_pol_sigma_r2"/>
</dbReference>
<dbReference type="Proteomes" id="UP000605427">
    <property type="component" value="Unassembled WGS sequence"/>
</dbReference>
<proteinExistence type="inferred from homology"/>
<dbReference type="GO" id="GO:0000428">
    <property type="term" value="C:DNA-directed RNA polymerase complex"/>
    <property type="evidence" value="ECO:0007669"/>
    <property type="project" value="UniProtKB-KW"/>
</dbReference>
<reference evidence="8" key="1">
    <citation type="journal article" date="2019" name="Int. J. Syst. Evol. Microbiol.">
        <title>The Global Catalogue of Microorganisms (GCM) 10K type strain sequencing project: providing services to taxonomists for standard genome sequencing and annotation.</title>
        <authorList>
            <consortium name="The Broad Institute Genomics Platform"/>
            <consortium name="The Broad Institute Genome Sequencing Center for Infectious Disease"/>
            <person name="Wu L."/>
            <person name="Ma J."/>
        </authorList>
    </citation>
    <scope>NUCLEOTIDE SEQUENCE [LARGE SCALE GENOMIC DNA]</scope>
    <source>
        <strain evidence="8">CCM 8702</strain>
    </source>
</reference>
<comment type="caution">
    <text evidence="7">The sequence shown here is derived from an EMBL/GenBank/DDBJ whole genome shotgun (WGS) entry which is preliminary data.</text>
</comment>
<evidence type="ECO:0000256" key="1">
    <source>
        <dbReference type="ARBA" id="ARBA00010641"/>
    </source>
</evidence>
<dbReference type="InterPro" id="IPR036388">
    <property type="entry name" value="WH-like_DNA-bd_sf"/>
</dbReference>
<evidence type="ECO:0000259" key="5">
    <source>
        <dbReference type="Pfam" id="PF04542"/>
    </source>
</evidence>
<dbReference type="InterPro" id="IPR013324">
    <property type="entry name" value="RNA_pol_sigma_r3/r4-like"/>
</dbReference>
<keyword evidence="4" id="KW-0804">Transcription</keyword>